<accession>A0A1W2WHY6</accession>
<feature type="transmembrane region" description="Helical" evidence="1">
    <location>
        <begin position="103"/>
        <end position="127"/>
    </location>
</feature>
<dbReference type="GeneTree" id="ENSGT00390000005977"/>
<sequence length="240" mass="25505">MALVIATSALFGSLDYNESPKLIKYRKIMILLGVFEMSFGFISILMGILQVALVEPSSSSISSKKSPQSYGEGIWAGIWVLVAGVLCIAAAKTKTKLWLIQTHLGFAIAGAIFAAIEIAIAAVLLSLPKKSSPIFGGLAVIGAFGLLSCIASASVTTPFYNALTGSHGRCSACCCCAEYENYGTQQPRQDQGIRYSSQQPVVIQNPATQFDSLHHLEQYGAEGQTNAYVNPQVTGEEASI</sequence>
<reference evidence="2" key="4">
    <citation type="submission" date="2025-09" db="UniProtKB">
        <authorList>
            <consortium name="Ensembl"/>
        </authorList>
    </citation>
    <scope>IDENTIFICATION</scope>
</reference>
<dbReference type="AlphaFoldDB" id="F6VTR4"/>
<evidence type="ECO:0000256" key="1">
    <source>
        <dbReference type="SAM" id="Phobius"/>
    </source>
</evidence>
<dbReference type="Proteomes" id="UP000008144">
    <property type="component" value="Chromosome 8"/>
</dbReference>
<dbReference type="PANTHER" id="PTHR23320">
    <property type="entry name" value="MEMBRANE-SPANNING 4-DOMAINS SUBFAMILY A MS4A -RELATED"/>
    <property type="match status" value="1"/>
</dbReference>
<evidence type="ECO:0000313" key="2">
    <source>
        <dbReference type="Ensembl" id="ENSCINP00000024311.2"/>
    </source>
</evidence>
<keyword evidence="1" id="KW-1133">Transmembrane helix</keyword>
<evidence type="ECO:0000313" key="3">
    <source>
        <dbReference type="Proteomes" id="UP000008144"/>
    </source>
</evidence>
<protein>
    <submittedName>
        <fullName evidence="2">Uncharacterized protein</fullName>
    </submittedName>
</protein>
<feature type="transmembrane region" description="Helical" evidence="1">
    <location>
        <begin position="133"/>
        <end position="153"/>
    </location>
</feature>
<feature type="transmembrane region" description="Helical" evidence="1">
    <location>
        <begin position="28"/>
        <end position="53"/>
    </location>
</feature>
<reference evidence="3" key="1">
    <citation type="journal article" date="2002" name="Science">
        <title>The draft genome of Ciona intestinalis: insights into chordate and vertebrate origins.</title>
        <authorList>
            <person name="Dehal P."/>
            <person name="Satou Y."/>
            <person name="Campbell R.K."/>
            <person name="Chapman J."/>
            <person name="Degnan B."/>
            <person name="De Tomaso A."/>
            <person name="Davidson B."/>
            <person name="Di Gregorio A."/>
            <person name="Gelpke M."/>
            <person name="Goodstein D.M."/>
            <person name="Harafuji N."/>
            <person name="Hastings K.E."/>
            <person name="Ho I."/>
            <person name="Hotta K."/>
            <person name="Huang W."/>
            <person name="Kawashima T."/>
            <person name="Lemaire P."/>
            <person name="Martinez D."/>
            <person name="Meinertzhagen I.A."/>
            <person name="Necula S."/>
            <person name="Nonaka M."/>
            <person name="Putnam N."/>
            <person name="Rash S."/>
            <person name="Saiga H."/>
            <person name="Satake M."/>
            <person name="Terry A."/>
            <person name="Yamada L."/>
            <person name="Wang H.G."/>
            <person name="Awazu S."/>
            <person name="Azumi K."/>
            <person name="Boore J."/>
            <person name="Branno M."/>
            <person name="Chin-Bow S."/>
            <person name="DeSantis R."/>
            <person name="Doyle S."/>
            <person name="Francino P."/>
            <person name="Keys D.N."/>
            <person name="Haga S."/>
            <person name="Hayashi H."/>
            <person name="Hino K."/>
            <person name="Imai K.S."/>
            <person name="Inaba K."/>
            <person name="Kano S."/>
            <person name="Kobayashi K."/>
            <person name="Kobayashi M."/>
            <person name="Lee B.I."/>
            <person name="Makabe K.W."/>
            <person name="Manohar C."/>
            <person name="Matassi G."/>
            <person name="Medina M."/>
            <person name="Mochizuki Y."/>
            <person name="Mount S."/>
            <person name="Morishita T."/>
            <person name="Miura S."/>
            <person name="Nakayama A."/>
            <person name="Nishizaka S."/>
            <person name="Nomoto H."/>
            <person name="Ohta F."/>
            <person name="Oishi K."/>
            <person name="Rigoutsos I."/>
            <person name="Sano M."/>
            <person name="Sasaki A."/>
            <person name="Sasakura Y."/>
            <person name="Shoguchi E."/>
            <person name="Shin-i T."/>
            <person name="Spagnuolo A."/>
            <person name="Stainier D."/>
            <person name="Suzuki M.M."/>
            <person name="Tassy O."/>
            <person name="Takatori N."/>
            <person name="Tokuoka M."/>
            <person name="Yagi K."/>
            <person name="Yoshizaki F."/>
            <person name="Wada S."/>
            <person name="Zhang C."/>
            <person name="Hyatt P.D."/>
            <person name="Larimer F."/>
            <person name="Detter C."/>
            <person name="Doggett N."/>
            <person name="Glavina T."/>
            <person name="Hawkins T."/>
            <person name="Richardson P."/>
            <person name="Lucas S."/>
            <person name="Kohara Y."/>
            <person name="Levine M."/>
            <person name="Satoh N."/>
            <person name="Rokhsar D.S."/>
        </authorList>
    </citation>
    <scope>NUCLEOTIDE SEQUENCE [LARGE SCALE GENOMIC DNA]</scope>
</reference>
<organism evidence="2 3">
    <name type="scientific">Ciona intestinalis</name>
    <name type="common">Transparent sea squirt</name>
    <name type="synonym">Ascidia intestinalis</name>
    <dbReference type="NCBI Taxonomy" id="7719"/>
    <lineage>
        <taxon>Eukaryota</taxon>
        <taxon>Metazoa</taxon>
        <taxon>Chordata</taxon>
        <taxon>Tunicata</taxon>
        <taxon>Ascidiacea</taxon>
        <taxon>Phlebobranchia</taxon>
        <taxon>Cionidae</taxon>
        <taxon>Ciona</taxon>
    </lineage>
</organism>
<proteinExistence type="predicted"/>
<dbReference type="EMBL" id="EAAA01002712">
    <property type="status" value="NOT_ANNOTATED_CDS"/>
    <property type="molecule type" value="Genomic_DNA"/>
</dbReference>
<dbReference type="PANTHER" id="PTHR23320:SF158">
    <property type="entry name" value="CREB-BINDING PROTEIN-LIKE ISOFORM X1"/>
    <property type="match status" value="1"/>
</dbReference>
<keyword evidence="1" id="KW-0812">Transmembrane</keyword>
<feature type="transmembrane region" description="Helical" evidence="1">
    <location>
        <begin position="73"/>
        <end position="91"/>
    </location>
</feature>
<keyword evidence="3" id="KW-1185">Reference proteome</keyword>
<reference evidence="2" key="3">
    <citation type="submission" date="2025-08" db="UniProtKB">
        <authorList>
            <consortium name="Ensembl"/>
        </authorList>
    </citation>
    <scope>IDENTIFICATION</scope>
</reference>
<dbReference type="Ensembl" id="ENSCINT00000024557.2">
    <property type="protein sequence ID" value="ENSCINP00000024311.2"/>
    <property type="gene ID" value="ENSCING00000013192.2"/>
</dbReference>
<dbReference type="InterPro" id="IPR030417">
    <property type="entry name" value="MS4A"/>
</dbReference>
<reference evidence="2" key="2">
    <citation type="journal article" date="2008" name="Genome Biol.">
        <title>Improved genome assembly and evidence-based global gene model set for the chordate Ciona intestinalis: new insight into intron and operon populations.</title>
        <authorList>
            <person name="Satou Y."/>
            <person name="Mineta K."/>
            <person name="Ogasawara M."/>
            <person name="Sasakura Y."/>
            <person name="Shoguchi E."/>
            <person name="Ueno K."/>
            <person name="Yamada L."/>
            <person name="Matsumoto J."/>
            <person name="Wasserscheid J."/>
            <person name="Dewar K."/>
            <person name="Wiley G.B."/>
            <person name="Macmil S.L."/>
            <person name="Roe B.A."/>
            <person name="Zeller R.W."/>
            <person name="Hastings K.E."/>
            <person name="Lemaire P."/>
            <person name="Lindquist E."/>
            <person name="Endo T."/>
            <person name="Hotta K."/>
            <person name="Inaba K."/>
        </authorList>
    </citation>
    <scope>NUCLEOTIDE SEQUENCE [LARGE SCALE GENOMIC DNA]</scope>
    <source>
        <strain evidence="2">wild type</strain>
    </source>
</reference>
<name>F6VTR4_CIOIN</name>
<dbReference type="HOGENOM" id="CLU_1156041_0_0_1"/>
<dbReference type="InParanoid" id="F6VTR4"/>
<keyword evidence="1" id="KW-0472">Membrane</keyword>
<accession>F6VTR4</accession>